<keyword evidence="3" id="KW-0378">Hydrolase</keyword>
<sequence length="359" mass="39113">MTSKTLFDIPAGATAQVSIIDSTVRVTKVKPDFFLAGPKVDGFDELSPIPAWSFLIQSSTGQKALFDLAVPPDFTTSFAPSIVGRIGETGWSVRVEKDIADILKENSVDPSEISSIIWSHWHWDHIGDPSTFPETTDLVVGPGFKAAFLPGYPTGPDSPVQERYFKGRKLVEIDFAAQSPPLEAGAFRAFDFFGDGSFYLLDTPGHAVGHLSGLARTTADPDTFVFMGGDLCHHAAQLRPSPHLPIPPRLDLPLPDALRARWSACPGGAAFEALNVRRGKKPDEPFFGLAMGHDVPLAVETVRKAQAADAREDVFFVFAHDSTIIGVVDMFPATANAWKEKGWREAVLWKFLGDLIWGL</sequence>
<evidence type="ECO:0000256" key="2">
    <source>
        <dbReference type="ARBA" id="ARBA00022723"/>
    </source>
</evidence>
<evidence type="ECO:0000313" key="7">
    <source>
        <dbReference type="Proteomes" id="UP001628179"/>
    </source>
</evidence>
<dbReference type="SUPFAM" id="SSF56281">
    <property type="entry name" value="Metallo-hydrolase/oxidoreductase"/>
    <property type="match status" value="1"/>
</dbReference>
<evidence type="ECO:0000256" key="1">
    <source>
        <dbReference type="ARBA" id="ARBA00007749"/>
    </source>
</evidence>
<comment type="similarity">
    <text evidence="1">Belongs to the metallo-beta-lactamase superfamily.</text>
</comment>
<organism evidence="6 7">
    <name type="scientific">Madurella fahalii</name>
    <dbReference type="NCBI Taxonomy" id="1157608"/>
    <lineage>
        <taxon>Eukaryota</taxon>
        <taxon>Fungi</taxon>
        <taxon>Dikarya</taxon>
        <taxon>Ascomycota</taxon>
        <taxon>Pezizomycotina</taxon>
        <taxon>Sordariomycetes</taxon>
        <taxon>Sordariomycetidae</taxon>
        <taxon>Sordariales</taxon>
        <taxon>Sordariales incertae sedis</taxon>
        <taxon>Madurella</taxon>
    </lineage>
</organism>
<keyword evidence="4" id="KW-0862">Zinc</keyword>
<keyword evidence="7" id="KW-1185">Reference proteome</keyword>
<reference evidence="6 7" key="1">
    <citation type="submission" date="2024-09" db="EMBL/GenBank/DDBJ databases">
        <title>Itraconazole resistance in Madurella fahalii resulting from another homologue of gene encoding cytochrome P450 14-alpha sterol demethylase (CYP51).</title>
        <authorList>
            <person name="Yoshioka I."/>
            <person name="Fahal A.H."/>
            <person name="Kaneko S."/>
            <person name="Yaguchi T."/>
        </authorList>
    </citation>
    <scope>NUCLEOTIDE SEQUENCE [LARGE SCALE GENOMIC DNA]</scope>
    <source>
        <strain evidence="6 7">IFM 68171</strain>
    </source>
</reference>
<dbReference type="Proteomes" id="UP001628179">
    <property type="component" value="Unassembled WGS sequence"/>
</dbReference>
<accession>A0ABQ0GF43</accession>
<dbReference type="InterPro" id="IPR051013">
    <property type="entry name" value="MBL_superfamily_lactonases"/>
</dbReference>
<dbReference type="InterPro" id="IPR036866">
    <property type="entry name" value="RibonucZ/Hydroxyglut_hydro"/>
</dbReference>
<evidence type="ECO:0000259" key="5">
    <source>
        <dbReference type="SMART" id="SM00849"/>
    </source>
</evidence>
<dbReference type="PANTHER" id="PTHR42978:SF5">
    <property type="entry name" value="METALLO-BETA-LACTAMASE DOMAIN-CONTAINING PROTEIN"/>
    <property type="match status" value="1"/>
</dbReference>
<evidence type="ECO:0000313" key="6">
    <source>
        <dbReference type="EMBL" id="GAB1316386.1"/>
    </source>
</evidence>
<dbReference type="CDD" id="cd07730">
    <property type="entry name" value="metallo-hydrolase-like_MBL-fold"/>
    <property type="match status" value="1"/>
</dbReference>
<gene>
    <name evidence="6" type="ORF">MFIFM68171_06596</name>
</gene>
<proteinExistence type="inferred from homology"/>
<dbReference type="GeneID" id="98177339"/>
<protein>
    <recommendedName>
        <fullName evidence="5">Metallo-beta-lactamase domain-containing protein</fullName>
    </recommendedName>
</protein>
<dbReference type="Gene3D" id="3.60.15.10">
    <property type="entry name" value="Ribonuclease Z/Hydroxyacylglutathione hydrolase-like"/>
    <property type="match status" value="1"/>
</dbReference>
<dbReference type="InterPro" id="IPR001279">
    <property type="entry name" value="Metallo-B-lactamas"/>
</dbReference>
<dbReference type="SMART" id="SM00849">
    <property type="entry name" value="Lactamase_B"/>
    <property type="match status" value="1"/>
</dbReference>
<evidence type="ECO:0000256" key="4">
    <source>
        <dbReference type="ARBA" id="ARBA00022833"/>
    </source>
</evidence>
<keyword evidence="2" id="KW-0479">Metal-binding</keyword>
<evidence type="ECO:0000256" key="3">
    <source>
        <dbReference type="ARBA" id="ARBA00022801"/>
    </source>
</evidence>
<comment type="caution">
    <text evidence="6">The sequence shown here is derived from an EMBL/GenBank/DDBJ whole genome shotgun (WGS) entry which is preliminary data.</text>
</comment>
<dbReference type="RefSeq" id="XP_070918117.1">
    <property type="nucleotide sequence ID" value="XM_071062016.1"/>
</dbReference>
<dbReference type="PANTHER" id="PTHR42978">
    <property type="entry name" value="QUORUM-QUENCHING LACTONASE YTNP-RELATED-RELATED"/>
    <property type="match status" value="1"/>
</dbReference>
<name>A0ABQ0GF43_9PEZI</name>
<feature type="domain" description="Metallo-beta-lactamase" evidence="5">
    <location>
        <begin position="50"/>
        <end position="289"/>
    </location>
</feature>
<dbReference type="EMBL" id="BAAFSV010000003">
    <property type="protein sequence ID" value="GAB1316386.1"/>
    <property type="molecule type" value="Genomic_DNA"/>
</dbReference>
<dbReference type="Pfam" id="PF00753">
    <property type="entry name" value="Lactamase_B"/>
    <property type="match status" value="1"/>
</dbReference>